<evidence type="ECO:0000259" key="2">
    <source>
        <dbReference type="PROSITE" id="PS50110"/>
    </source>
</evidence>
<dbReference type="RefSeq" id="WP_285606115.1">
    <property type="nucleotide sequence ID" value="NZ_BSDC01000001.1"/>
</dbReference>
<evidence type="ECO:0000313" key="3">
    <source>
        <dbReference type="EMBL" id="GLH66026.1"/>
    </source>
</evidence>
<dbReference type="SUPFAM" id="SSF52172">
    <property type="entry name" value="CheY-like"/>
    <property type="match status" value="1"/>
</dbReference>
<keyword evidence="4" id="KW-1185">Reference proteome</keyword>
<feature type="domain" description="Response regulatory" evidence="2">
    <location>
        <begin position="2"/>
        <end position="117"/>
    </location>
</feature>
<dbReference type="SMART" id="SM00448">
    <property type="entry name" value="REC"/>
    <property type="match status" value="1"/>
</dbReference>
<reference evidence="3" key="1">
    <citation type="journal article" date="2023" name="Antonie Van Leeuwenhoek">
        <title>Mesoterricola silvestris gen. nov., sp. nov., Mesoterricola sediminis sp. nov., Geothrix oryzae sp. nov., Geothrix edaphica sp. nov., Geothrix rubra sp. nov., and Geothrix limicola sp. nov., six novel members of Acidobacteriota isolated from soils.</title>
        <authorList>
            <person name="Itoh H."/>
            <person name="Sugisawa Y."/>
            <person name="Mise K."/>
            <person name="Xu Z."/>
            <person name="Kuniyasu M."/>
            <person name="Ushijima N."/>
            <person name="Kawano K."/>
            <person name="Kobayashi E."/>
            <person name="Shiratori Y."/>
            <person name="Masuda Y."/>
            <person name="Senoo K."/>
        </authorList>
    </citation>
    <scope>NUCLEOTIDE SEQUENCE</scope>
    <source>
        <strain evidence="3">Red802</strain>
    </source>
</reference>
<dbReference type="Proteomes" id="UP001165044">
    <property type="component" value="Unassembled WGS sequence"/>
</dbReference>
<gene>
    <name evidence="3" type="primary">cheY</name>
    <name evidence="3" type="ORF">GETHED_03900</name>
</gene>
<dbReference type="Pfam" id="PF00072">
    <property type="entry name" value="Response_reg"/>
    <property type="match status" value="1"/>
</dbReference>
<sequence>MKILVVDDSPTMRRIIIGNLLRMGHPDAVEGENGRVGLEKLAQGGVDLIITDWDMPEMNGLEFVRAVRSQDTALPILMVTTHAATEDILQALQAGVNNYVVKPFTLEGLQAKINSLFE</sequence>
<feature type="modified residue" description="4-aspartylphosphate" evidence="1">
    <location>
        <position position="52"/>
    </location>
</feature>
<dbReference type="EMBL" id="BSDC01000001">
    <property type="protein sequence ID" value="GLH66026.1"/>
    <property type="molecule type" value="Genomic_DNA"/>
</dbReference>
<dbReference type="PANTHER" id="PTHR43228:SF1">
    <property type="entry name" value="TWO-COMPONENT RESPONSE REGULATOR ARR22"/>
    <property type="match status" value="1"/>
</dbReference>
<proteinExistence type="predicted"/>
<dbReference type="PROSITE" id="PS50110">
    <property type="entry name" value="RESPONSE_REGULATORY"/>
    <property type="match status" value="1"/>
</dbReference>
<organism evidence="3 4">
    <name type="scientific">Geothrix edaphica</name>
    <dbReference type="NCBI Taxonomy" id="2927976"/>
    <lineage>
        <taxon>Bacteria</taxon>
        <taxon>Pseudomonadati</taxon>
        <taxon>Acidobacteriota</taxon>
        <taxon>Holophagae</taxon>
        <taxon>Holophagales</taxon>
        <taxon>Holophagaceae</taxon>
        <taxon>Geothrix</taxon>
    </lineage>
</organism>
<dbReference type="PANTHER" id="PTHR43228">
    <property type="entry name" value="TWO-COMPONENT RESPONSE REGULATOR"/>
    <property type="match status" value="1"/>
</dbReference>
<comment type="caution">
    <text evidence="3">The sequence shown here is derived from an EMBL/GenBank/DDBJ whole genome shotgun (WGS) entry which is preliminary data.</text>
</comment>
<dbReference type="InterPro" id="IPR052048">
    <property type="entry name" value="ST_Response_Regulator"/>
</dbReference>
<dbReference type="InterPro" id="IPR011006">
    <property type="entry name" value="CheY-like_superfamily"/>
</dbReference>
<evidence type="ECO:0000313" key="4">
    <source>
        <dbReference type="Proteomes" id="UP001165044"/>
    </source>
</evidence>
<keyword evidence="1" id="KW-0597">Phosphoprotein</keyword>
<protein>
    <submittedName>
        <fullName evidence="3">Response regulator</fullName>
    </submittedName>
</protein>
<name>A0ABQ5PVB6_9BACT</name>
<dbReference type="InterPro" id="IPR001789">
    <property type="entry name" value="Sig_transdc_resp-reg_receiver"/>
</dbReference>
<dbReference type="Gene3D" id="3.40.50.2300">
    <property type="match status" value="1"/>
</dbReference>
<accession>A0ABQ5PVB6</accession>
<evidence type="ECO:0000256" key="1">
    <source>
        <dbReference type="PROSITE-ProRule" id="PRU00169"/>
    </source>
</evidence>